<dbReference type="Proteomes" id="UP000094379">
    <property type="component" value="Unassembled WGS sequence"/>
</dbReference>
<evidence type="ECO:0000313" key="3">
    <source>
        <dbReference type="Proteomes" id="UP000094379"/>
    </source>
</evidence>
<keyword evidence="1" id="KW-0472">Membrane</keyword>
<gene>
    <name evidence="2" type="ORF">A9E74_02417</name>
</gene>
<accession>A0A1E3GR13</accession>
<dbReference type="RefSeq" id="WP_069296804.1">
    <property type="nucleotide sequence ID" value="NZ_MCRI01000037.1"/>
</dbReference>
<evidence type="ECO:0000256" key="1">
    <source>
        <dbReference type="SAM" id="Phobius"/>
    </source>
</evidence>
<proteinExistence type="predicted"/>
<dbReference type="EMBL" id="MCRI01000037">
    <property type="protein sequence ID" value="ODN65851.1"/>
    <property type="molecule type" value="Genomic_DNA"/>
</dbReference>
<dbReference type="STRING" id="291169.A9E74_02417"/>
<name>A0A1E3GR13_9GAMM</name>
<keyword evidence="3" id="KW-1185">Reference proteome</keyword>
<sequence length="77" mass="8740">MRTAIFLVLILSTIVLATFPVFFTWANRIEPSFMGLPFAFLWQIALALLGAFILACWYLVENRSGELDIEVKAEDSK</sequence>
<evidence type="ECO:0000313" key="2">
    <source>
        <dbReference type="EMBL" id="ODN65851.1"/>
    </source>
</evidence>
<keyword evidence="1" id="KW-1133">Transmembrane helix</keyword>
<feature type="transmembrane region" description="Helical" evidence="1">
    <location>
        <begin position="41"/>
        <end position="60"/>
    </location>
</feature>
<dbReference type="AlphaFoldDB" id="A0A1E3GR13"/>
<protein>
    <recommendedName>
        <fullName evidence="4">DUF3311 domain-containing protein</fullName>
    </recommendedName>
</protein>
<comment type="caution">
    <text evidence="2">The sequence shown here is derived from an EMBL/GenBank/DDBJ whole genome shotgun (WGS) entry which is preliminary data.</text>
</comment>
<keyword evidence="1" id="KW-0812">Transmembrane</keyword>
<reference evidence="2 3" key="1">
    <citation type="submission" date="2016-07" db="EMBL/GenBank/DDBJ databases">
        <title>Draft Genome Sequence of Methylophaga muralis Bur 1.</title>
        <authorList>
            <person name="Vasilenko O.V."/>
            <person name="Doronina N.V."/>
            <person name="Shmareva M.N."/>
            <person name="Tarlachkov S.V."/>
            <person name="Mustakhimov I."/>
            <person name="Trotsenko Y.A."/>
        </authorList>
    </citation>
    <scope>NUCLEOTIDE SEQUENCE [LARGE SCALE GENOMIC DNA]</scope>
    <source>
        <strain evidence="2 3">Bur 1</strain>
    </source>
</reference>
<organism evidence="2 3">
    <name type="scientific">Methylophaga muralis</name>
    <dbReference type="NCBI Taxonomy" id="291169"/>
    <lineage>
        <taxon>Bacteria</taxon>
        <taxon>Pseudomonadati</taxon>
        <taxon>Pseudomonadota</taxon>
        <taxon>Gammaproteobacteria</taxon>
        <taxon>Thiotrichales</taxon>
        <taxon>Piscirickettsiaceae</taxon>
        <taxon>Methylophaga</taxon>
    </lineage>
</organism>
<evidence type="ECO:0008006" key="4">
    <source>
        <dbReference type="Google" id="ProtNLM"/>
    </source>
</evidence>